<dbReference type="EMBL" id="JAKLMC020000011">
    <property type="protein sequence ID" value="KAK5953655.1"/>
    <property type="molecule type" value="Genomic_DNA"/>
</dbReference>
<feature type="compositionally biased region" description="Basic and acidic residues" evidence="1">
    <location>
        <begin position="1130"/>
        <end position="1139"/>
    </location>
</feature>
<feature type="region of interest" description="Disordered" evidence="1">
    <location>
        <begin position="37"/>
        <end position="71"/>
    </location>
</feature>
<proteinExistence type="predicted"/>
<name>A0AAN8EQ95_9EURO</name>
<accession>A0AAN8EQ95</accession>
<sequence>MSTDGLFEHRYFSTHRLSGGWIVQDGAENESIAAESATGRETQQLEEESASSAAPATITRPTFSSQQTQTIDESYTGHRATKRARVSFYDFAAQARLLQHHENRKRSLSTRKQVLQRSIALSARLRRTSSWVQDGLVEISKHQDPAGFARVFSHAHDLVDVCYSYWNNELQNIDTIQASQDPATQNLNPAPFFDQLLPDAQKELLDLLSNLRSNPRFLVERLMHLPLSQVAILTGKPKWEASESLLASLSQTSGGSAQRRRRVQAFSKELEDYATSFERSDPLSFLLHNLYGHDTSPDAPESQLRLSTWSTICAELLHSRSESYNSLYWQAFEAFSAMQDWPAKTRVELFLMDVLQRGAFLISDHLSPRTRAGQDTLNTEQAHEFLESAVSDLYWTLIKCNTGCYPTGALALARAILGKLPNVQHQAGFRIDFFQKWFLNHFLKAAIMFPENEDMLLKIHVSRRAREYILAPLFTRFVAKFEHFMDPDTEVNENIRNMIFGMINMLDGQEVADPYQNVSTETIRQPDTSTTPVLVLCPSEIVKVIETLSPQAIHSSHYSNPALPVMRDVGHAFQQDYYSRPNTRFDMLKQALLQLIEPGTSAKDRHPCTEAWSDFQVGRQGRVARQKLHEDSDSLQGLTKTLGLSLPQQAALRLCTGSSDPSNDDAAEYLSRWTPESTLTELFTLQLDQCQAETHTVDSMYWRKALNQLHRQYPLAQLANTDTMVLSRPLQHIQSLRESHSERCATIEEQLGPCEKAYRDLKKQISKFTHSLEELRLKLWYTSEIVNSQGYTDAKNVAVALSHMNISKLRMTTNLGTPSNATIRPSSSRSAASSFLGQRQDSTLNLLKASTEHGGPRKLADEQIDAINQWLQQYGIDNFCKGEERFHRFCMEIFSLSRKLTGENVMESGELWSSDLFFRERSYYDVLGYGINSAPASVMSETFPASATYPVPRPTLRSIDSDARSNISDDRSSYKRGSVYNLFQRSLNPQLLAPSLASSMGSYGRASSASTNFSDIFSQPSQSVTSASVISRPASILQGGLPNFGPRPVSSVREKKKFRMQVRKGIVCLLLSDLGSLVWSWGCETDAWVTNVHTSPQVMDRLEKRLSNLDLLAPEPRSMVDVTRRQSTGEVHRVPKSEAEGSLPGHVNATDEGVENDYDAALQDILLRLSQQIDPVGKLQACVDLNTLVLGQLDLHRDLSSEQTKGTKMDGAVRRNSLGQQNSLSTDDPTQKLSQFSVTQNTGFTESQIMHHLKRQFARLRPQTIFRDLQYIAVFTPPEMLDKTVAGKAFMNIGMAAIGYKSELCGSMIDVADQIVAADSVKRRRSINVLEQQLSRAADYWKIAALEGNRVAQRELALLYLMHPELIPVVTLPLSLSADIFKDDMMWQRKMETNNSRQALCLALHWMQLAAQQGDKIAKKRVEEREGGLSIR</sequence>
<feature type="region of interest" description="Disordered" evidence="1">
    <location>
        <begin position="1121"/>
        <end position="1152"/>
    </location>
</feature>
<reference evidence="2 3" key="1">
    <citation type="submission" date="2022-12" db="EMBL/GenBank/DDBJ databases">
        <title>Genomic features and morphological characterization of a novel Knufia sp. strain isolated from spacecraft assembly facility.</title>
        <authorList>
            <person name="Teixeira M."/>
            <person name="Chander A.M."/>
            <person name="Stajich J.E."/>
            <person name="Venkateswaran K."/>
        </authorList>
    </citation>
    <scope>NUCLEOTIDE SEQUENCE [LARGE SCALE GENOMIC DNA]</scope>
    <source>
        <strain evidence="2 3">FJI-L2-BK-P2</strain>
    </source>
</reference>
<dbReference type="PANTHER" id="PTHR42064:SF1">
    <property type="entry name" value="YALI0F28677P"/>
    <property type="match status" value="1"/>
</dbReference>
<feature type="region of interest" description="Disordered" evidence="1">
    <location>
        <begin position="1201"/>
        <end position="1232"/>
    </location>
</feature>
<dbReference type="Proteomes" id="UP001316803">
    <property type="component" value="Unassembled WGS sequence"/>
</dbReference>
<dbReference type="PANTHER" id="PTHR42064">
    <property type="entry name" value="YALI0F28677P"/>
    <property type="match status" value="1"/>
</dbReference>
<comment type="caution">
    <text evidence="2">The sequence shown here is derived from an EMBL/GenBank/DDBJ whole genome shotgun (WGS) entry which is preliminary data.</text>
</comment>
<evidence type="ECO:0000256" key="1">
    <source>
        <dbReference type="SAM" id="MobiDB-lite"/>
    </source>
</evidence>
<feature type="compositionally biased region" description="Basic and acidic residues" evidence="1">
    <location>
        <begin position="1201"/>
        <end position="1213"/>
    </location>
</feature>
<organism evidence="2 3">
    <name type="scientific">Knufia fluminis</name>
    <dbReference type="NCBI Taxonomy" id="191047"/>
    <lineage>
        <taxon>Eukaryota</taxon>
        <taxon>Fungi</taxon>
        <taxon>Dikarya</taxon>
        <taxon>Ascomycota</taxon>
        <taxon>Pezizomycotina</taxon>
        <taxon>Eurotiomycetes</taxon>
        <taxon>Chaetothyriomycetidae</taxon>
        <taxon>Chaetothyriales</taxon>
        <taxon>Trichomeriaceae</taxon>
        <taxon>Knufia</taxon>
    </lineage>
</organism>
<feature type="compositionally biased region" description="Polar residues" evidence="1">
    <location>
        <begin position="1217"/>
        <end position="1232"/>
    </location>
</feature>
<evidence type="ECO:0000313" key="3">
    <source>
        <dbReference type="Proteomes" id="UP001316803"/>
    </source>
</evidence>
<feature type="compositionally biased region" description="Polar residues" evidence="1">
    <location>
        <begin position="59"/>
        <end position="71"/>
    </location>
</feature>
<evidence type="ECO:0000313" key="2">
    <source>
        <dbReference type="EMBL" id="KAK5953655.1"/>
    </source>
</evidence>
<protein>
    <submittedName>
        <fullName evidence="2">Uncharacterized protein</fullName>
    </submittedName>
</protein>
<gene>
    <name evidence="2" type="ORF">OHC33_005599</name>
</gene>
<keyword evidence="3" id="KW-1185">Reference proteome</keyword>